<accession>A0A167GAR2</accession>
<gene>
    <name evidence="2" type="ORF">I596_311</name>
</gene>
<evidence type="ECO:0000313" key="2">
    <source>
        <dbReference type="EMBL" id="ANB16348.1"/>
    </source>
</evidence>
<dbReference type="STRING" id="1300342.I596_311"/>
<organism evidence="2 3">
    <name type="scientific">Dokdonella koreensis DS-123</name>
    <dbReference type="NCBI Taxonomy" id="1300342"/>
    <lineage>
        <taxon>Bacteria</taxon>
        <taxon>Pseudomonadati</taxon>
        <taxon>Pseudomonadota</taxon>
        <taxon>Gammaproteobacteria</taxon>
        <taxon>Lysobacterales</taxon>
        <taxon>Rhodanobacteraceae</taxon>
        <taxon>Dokdonella</taxon>
    </lineage>
</organism>
<dbReference type="AlphaFoldDB" id="A0A167GAR2"/>
<dbReference type="EMBL" id="CP015249">
    <property type="protein sequence ID" value="ANB16348.1"/>
    <property type="molecule type" value="Genomic_DNA"/>
</dbReference>
<evidence type="ECO:0000313" key="3">
    <source>
        <dbReference type="Proteomes" id="UP000076830"/>
    </source>
</evidence>
<reference evidence="2 3" key="1">
    <citation type="submission" date="2016-04" db="EMBL/GenBank/DDBJ databases">
        <title>Complete genome sequence of Dokdonella koreensis DS-123T.</title>
        <authorList>
            <person name="Kim J.F."/>
            <person name="Lee H."/>
            <person name="Kwak M.-J."/>
        </authorList>
    </citation>
    <scope>NUCLEOTIDE SEQUENCE [LARGE SCALE GENOMIC DNA]</scope>
    <source>
        <strain evidence="2 3">DS-123</strain>
    </source>
</reference>
<sequence>MPPIADVHGRAAPSAPRIARVRRRPASDPSGDRVRRPFPDRPRAFAALRAPPPIAHNVVPPTCI</sequence>
<keyword evidence="3" id="KW-1185">Reference proteome</keyword>
<proteinExistence type="predicted"/>
<dbReference type="KEGG" id="dko:I596_311"/>
<evidence type="ECO:0000256" key="1">
    <source>
        <dbReference type="SAM" id="MobiDB-lite"/>
    </source>
</evidence>
<feature type="region of interest" description="Disordered" evidence="1">
    <location>
        <begin position="1"/>
        <end position="41"/>
    </location>
</feature>
<name>A0A167GAR2_9GAMM</name>
<protein>
    <submittedName>
        <fullName evidence="2">Uncharacterized protein</fullName>
    </submittedName>
</protein>
<dbReference type="Proteomes" id="UP000076830">
    <property type="component" value="Chromosome"/>
</dbReference>
<feature type="compositionally biased region" description="Basic and acidic residues" evidence="1">
    <location>
        <begin position="30"/>
        <end position="41"/>
    </location>
</feature>